<feature type="compositionally biased region" description="Polar residues" evidence="1">
    <location>
        <begin position="700"/>
        <end position="710"/>
    </location>
</feature>
<sequence>MKRSASPTSTAPEDEQPRKWRLFRAISAIKDAFTVKKEPLFPQIPANTNNIEETLPTKFVSRKRQNSVIESLRHASQSVPRGSISAQSYPRYESVSNSLQTEHQAINGDAMFNGEDGSVIIKEVSPSIYVPKNRILPMNDMDMEMQLYGDLPLPEEQEFAPVYCDDEGNLVRPPFINYDPRERYQMLKLKKSVEASEHLRNTMKYMVDPDETISITRPDNKVDCSTQTHTQDFLDKSLHFTALRKKLALRNRRHRNVAGSKRLFSGNFSYDPVVSKAAPDQNSSLKGLLGDLSQPKFASTPKVVQRKLLPDEDLKPEIKIKSHVSDRIGLEDALRSGKARAASTATSSESSQAPAISSIIQVKTVPLPVKNSTLGPSSAFKFNVDESSIAPIIGNATVPATQTGSNISAPAASTSLISFKTQPTLFSLSTPDEDDNARVKKKSRSGAGSEVPESSNDSAGPQTTTGASLVSGSLPLFGSQSTDKKSAPSFSFGLSIPKAPLDKNEGKFSFGGSNTTLESKEGPKFSFGATTADSDKKDIPKFSFGSTTATSEENKALPKFSFGNTSSDSRKQEEKSLGLFGSTSTSSLDKNEPPKFTFGASNSTQTSLEAKPSSSITTTPKPAFSLSNVPSKETSNAESGPEQSSLAPKTQDALSLFGAKPATSLVPSFSFGSAKDSQKNDEVSFAGFGKSPAVKESETLPASASKTPTFSFGGVDTAKAPASSLFGTTPDSAKPALFGTKTDDKPKEGDSNVVKVPINFGSVATPEAAKTAPLFSFGQPIKASTESSSDPVNASKKREYSAEPEHASKKREPSFLFNNLANSGAPKASFFGSTPQNSENKTFSFGGSSAADSIKKNSSLALFGNSAPAQLASNLKQSNSFSGTTANPVVPKTAPVFGQNQDSASKPTFSFGANTTADPASIFGGGASAPAPAFNFSVGGIKQDQIPSTTPSFGQASANQKPGGFSFSSKAMGGFGANTALPPATGFATQQPGAQAPGNNFGFGGASNPVGGFGGASRSVTPSAGGGFGSVNSAGNMSQNGGSFGFGNATPQPPAFGNTILQPSAFGNNTPQPTGAFGNNTPQPAGFGNVGPQGGMGFGGPVGGSPFGANGNNFAPGSKEGTPVFGGPPGDMNAGMNNPINNLSGRKIAQMRQRRR</sequence>
<evidence type="ECO:0000313" key="2">
    <source>
        <dbReference type="EMBL" id="WPK26765.1"/>
    </source>
</evidence>
<feature type="region of interest" description="Disordered" evidence="1">
    <location>
        <begin position="892"/>
        <end position="911"/>
    </location>
</feature>
<feature type="compositionally biased region" description="Polar residues" evidence="1">
    <location>
        <begin position="1135"/>
        <end position="1144"/>
    </location>
</feature>
<dbReference type="GeneID" id="88175188"/>
<dbReference type="AlphaFoldDB" id="A0AAX4HDZ4"/>
<accession>A0AAX4HDZ4</accession>
<dbReference type="Pfam" id="PF10599">
    <property type="entry name" value="Nup_retrotrp_bd"/>
    <property type="match status" value="1"/>
</dbReference>
<feature type="compositionally biased region" description="Basic and acidic residues" evidence="1">
    <location>
        <begin position="796"/>
        <end position="813"/>
    </location>
</feature>
<feature type="compositionally biased region" description="Polar residues" evidence="1">
    <location>
        <begin position="898"/>
        <end position="911"/>
    </location>
</feature>
<reference evidence="2 3" key="1">
    <citation type="submission" date="2023-10" db="EMBL/GenBank/DDBJ databases">
        <title>Draft Genome Sequence of Candida saopaulonensis from a very Premature Infant with Sepsis.</title>
        <authorList>
            <person name="Ning Y."/>
            <person name="Dai R."/>
            <person name="Xiao M."/>
            <person name="Xu Y."/>
            <person name="Yan Q."/>
            <person name="Zhang L."/>
        </authorList>
    </citation>
    <scope>NUCLEOTIDE SEQUENCE [LARGE SCALE GENOMIC DNA]</scope>
    <source>
        <strain evidence="2 3">19XY460</strain>
    </source>
</reference>
<dbReference type="KEGG" id="asau:88175188"/>
<evidence type="ECO:0000313" key="3">
    <source>
        <dbReference type="Proteomes" id="UP001338582"/>
    </source>
</evidence>
<name>A0AAX4HDZ4_9ASCO</name>
<feature type="compositionally biased region" description="Gly residues" evidence="1">
    <location>
        <begin position="1088"/>
        <end position="1106"/>
    </location>
</feature>
<dbReference type="EMBL" id="CP138898">
    <property type="protein sequence ID" value="WPK26765.1"/>
    <property type="molecule type" value="Genomic_DNA"/>
</dbReference>
<feature type="compositionally biased region" description="Basic and acidic residues" evidence="1">
    <location>
        <begin position="741"/>
        <end position="750"/>
    </location>
</feature>
<feature type="region of interest" description="Disordered" evidence="1">
    <location>
        <begin position="503"/>
        <end position="539"/>
    </location>
</feature>
<proteinExistence type="predicted"/>
<evidence type="ECO:0000256" key="1">
    <source>
        <dbReference type="SAM" id="MobiDB-lite"/>
    </source>
</evidence>
<dbReference type="InterPro" id="IPR018892">
    <property type="entry name" value="Retro-transposon_transp_CS"/>
</dbReference>
<feature type="region of interest" description="Disordered" evidence="1">
    <location>
        <begin position="427"/>
        <end position="471"/>
    </location>
</feature>
<feature type="compositionally biased region" description="Low complexity" evidence="1">
    <location>
        <begin position="577"/>
        <end position="588"/>
    </location>
</feature>
<feature type="region of interest" description="Disordered" evidence="1">
    <location>
        <begin position="558"/>
        <end position="653"/>
    </location>
</feature>
<feature type="region of interest" description="Disordered" evidence="1">
    <location>
        <begin position="1042"/>
        <end position="1156"/>
    </location>
</feature>
<dbReference type="RefSeq" id="XP_062879145.1">
    <property type="nucleotide sequence ID" value="XM_063023075.1"/>
</dbReference>
<feature type="region of interest" description="Disordered" evidence="1">
    <location>
        <begin position="683"/>
        <end position="752"/>
    </location>
</feature>
<feature type="region of interest" description="Disordered" evidence="1">
    <location>
        <begin position="781"/>
        <end position="814"/>
    </location>
</feature>
<keyword evidence="3" id="KW-1185">Reference proteome</keyword>
<dbReference type="Proteomes" id="UP001338582">
    <property type="component" value="Chromosome 5"/>
</dbReference>
<feature type="compositionally biased region" description="Polar residues" evidence="1">
    <location>
        <begin position="1059"/>
        <end position="1083"/>
    </location>
</feature>
<protein>
    <submittedName>
        <fullName evidence="2">Uncharacterized protein</fullName>
    </submittedName>
</protein>
<feature type="compositionally biased region" description="Polar residues" evidence="1">
    <location>
        <begin position="599"/>
        <end position="648"/>
    </location>
</feature>
<feature type="compositionally biased region" description="Polar residues" evidence="1">
    <location>
        <begin position="782"/>
        <end position="792"/>
    </location>
</feature>
<feature type="compositionally biased region" description="Polar residues" evidence="1">
    <location>
        <begin position="452"/>
        <end position="471"/>
    </location>
</feature>
<gene>
    <name evidence="2" type="ORF">PUMCH_004126</name>
</gene>
<organism evidence="2 3">
    <name type="scientific">Australozyma saopauloensis</name>
    <dbReference type="NCBI Taxonomy" id="291208"/>
    <lineage>
        <taxon>Eukaryota</taxon>
        <taxon>Fungi</taxon>
        <taxon>Dikarya</taxon>
        <taxon>Ascomycota</taxon>
        <taxon>Saccharomycotina</taxon>
        <taxon>Pichiomycetes</taxon>
        <taxon>Metschnikowiaceae</taxon>
        <taxon>Australozyma</taxon>
    </lineage>
</organism>